<dbReference type="EMBL" id="JABEQL010000023">
    <property type="protein sequence ID" value="MBB2180439.1"/>
    <property type="molecule type" value="Genomic_DNA"/>
</dbReference>
<sequence>MSDLRSSSDKTAHHSLVQRHILLHHAINVFLDLGIKMLKEIRLSNFKAFGKTQKIPLGRVTLIYGPNSAGKSSIIQSILLMRQSVIPTAASANESKVVFRGEDVDLGNFKSALYKHDTDNRMQIGFSFDGYSTRGTSPGGHFPRSTLRSIDVNIDTIPTSEGGENGDAWINEVKFGVLDYTTSLVRVAQGEKSHQEMDEDMPSLYRIKDLKSAEGLSEMIHNIDRRSNNFNREKESNSYDINKNIKTIWKDWSFFPISSLPSQTYFNKDFFEKNRTRFHSDFFHRILFESLPFDTIRKDLLAEFANLSYLGPLRSPPARHYIVSGGDRGSVGQRGERMPQLLYRRKSKIIPRINEKLAQFKIPYTINVANAGNSLTGDIIAISLTDADGVILSPSDVGFGIGQLMPILVEGTVSTGKTICVEQPEIHLHPRLQGHLADFFINTSKSQAEPNRTSKSEGFGGNQWIVESHSEALILRLQTLIKKKSIPPEFVTVLYVQPTKYGSQVLHLRLDINGEFLDEWPNGFFEESFQEIFVNRQ</sequence>
<dbReference type="Proteomes" id="UP000525623">
    <property type="component" value="Unassembled WGS sequence"/>
</dbReference>
<dbReference type="InterPro" id="IPR051396">
    <property type="entry name" value="Bact_Antivir_Def_Nuclease"/>
</dbReference>
<dbReference type="InterPro" id="IPR041685">
    <property type="entry name" value="AAA_GajA/Old/RecF-like"/>
</dbReference>
<evidence type="ECO:0000313" key="3">
    <source>
        <dbReference type="Proteomes" id="UP000525623"/>
    </source>
</evidence>
<evidence type="ECO:0000259" key="1">
    <source>
        <dbReference type="Pfam" id="PF13175"/>
    </source>
</evidence>
<dbReference type="InterPro" id="IPR027417">
    <property type="entry name" value="P-loop_NTPase"/>
</dbReference>
<protein>
    <submittedName>
        <fullName evidence="2">AAA family ATPase</fullName>
    </submittedName>
</protein>
<comment type="caution">
    <text evidence="2">The sequence shown here is derived from an EMBL/GenBank/DDBJ whole genome shotgun (WGS) entry which is preliminary data.</text>
</comment>
<organism evidence="2 3">
    <name type="scientific">Gluconacetobacter tumulicola</name>
    <dbReference type="NCBI Taxonomy" id="1017177"/>
    <lineage>
        <taxon>Bacteria</taxon>
        <taxon>Pseudomonadati</taxon>
        <taxon>Pseudomonadota</taxon>
        <taxon>Alphaproteobacteria</taxon>
        <taxon>Acetobacterales</taxon>
        <taxon>Acetobacteraceae</taxon>
        <taxon>Gluconacetobacter</taxon>
    </lineage>
</organism>
<keyword evidence="3" id="KW-1185">Reference proteome</keyword>
<proteinExistence type="predicted"/>
<name>A0A7W4JG22_9PROT</name>
<dbReference type="RefSeq" id="WP_182968165.1">
    <property type="nucleotide sequence ID" value="NZ_BAABGC010000022.1"/>
</dbReference>
<dbReference type="AlphaFoldDB" id="A0A7W4JG22"/>
<dbReference type="SUPFAM" id="SSF52540">
    <property type="entry name" value="P-loop containing nucleoside triphosphate hydrolases"/>
    <property type="match status" value="1"/>
</dbReference>
<reference evidence="2 3" key="1">
    <citation type="submission" date="2020-04" db="EMBL/GenBank/DDBJ databases">
        <title>Description of novel Gluconacetobacter.</title>
        <authorList>
            <person name="Sombolestani A."/>
        </authorList>
    </citation>
    <scope>NUCLEOTIDE SEQUENCE [LARGE SCALE GENOMIC DNA]</scope>
    <source>
        <strain evidence="2 3">LMG 27725</strain>
    </source>
</reference>
<dbReference type="PANTHER" id="PTHR43581:SF2">
    <property type="entry name" value="EXCINUCLEASE ATPASE SUBUNIT"/>
    <property type="match status" value="1"/>
</dbReference>
<dbReference type="Pfam" id="PF13175">
    <property type="entry name" value="AAA_15"/>
    <property type="match status" value="1"/>
</dbReference>
<feature type="domain" description="Endonuclease GajA/Old nuclease/RecF-like AAA" evidence="1">
    <location>
        <begin position="37"/>
        <end position="474"/>
    </location>
</feature>
<evidence type="ECO:0000313" key="2">
    <source>
        <dbReference type="EMBL" id="MBB2180439.1"/>
    </source>
</evidence>
<dbReference type="PANTHER" id="PTHR43581">
    <property type="entry name" value="ATP/GTP PHOSPHATASE"/>
    <property type="match status" value="1"/>
</dbReference>
<gene>
    <name evidence="2" type="ORF">HLH29_14945</name>
</gene>
<dbReference type="Gene3D" id="3.40.50.300">
    <property type="entry name" value="P-loop containing nucleotide triphosphate hydrolases"/>
    <property type="match status" value="1"/>
</dbReference>
<accession>A0A7W4JG22</accession>